<accession>A0ABR4PRN5</accession>
<feature type="domain" description="C2H2-type" evidence="3">
    <location>
        <begin position="1322"/>
        <end position="1345"/>
    </location>
</feature>
<evidence type="ECO:0000313" key="4">
    <source>
        <dbReference type="EMBL" id="KAL3425556.1"/>
    </source>
</evidence>
<feature type="compositionally biased region" description="Polar residues" evidence="2">
    <location>
        <begin position="38"/>
        <end position="63"/>
    </location>
</feature>
<reference evidence="4 5" key="1">
    <citation type="submission" date="2024-06" db="EMBL/GenBank/DDBJ databases">
        <title>Complete genome of Phlyctema vagabunda strain 19-DSS-EL-015.</title>
        <authorList>
            <person name="Fiorenzani C."/>
        </authorList>
    </citation>
    <scope>NUCLEOTIDE SEQUENCE [LARGE SCALE GENOMIC DNA]</scope>
    <source>
        <strain evidence="4 5">19-DSS-EL-015</strain>
    </source>
</reference>
<protein>
    <recommendedName>
        <fullName evidence="3">C2H2-type domain-containing protein</fullName>
    </recommendedName>
</protein>
<feature type="compositionally biased region" description="Polar residues" evidence="2">
    <location>
        <begin position="83"/>
        <end position="118"/>
    </location>
</feature>
<feature type="coiled-coil region" evidence="1">
    <location>
        <begin position="829"/>
        <end position="863"/>
    </location>
</feature>
<feature type="compositionally biased region" description="Polar residues" evidence="2">
    <location>
        <begin position="1611"/>
        <end position="1623"/>
    </location>
</feature>
<feature type="domain" description="C2H2-type" evidence="3">
    <location>
        <begin position="1103"/>
        <end position="1130"/>
    </location>
</feature>
<feature type="domain" description="C2H2-type" evidence="3">
    <location>
        <begin position="1404"/>
        <end position="1428"/>
    </location>
</feature>
<proteinExistence type="predicted"/>
<feature type="domain" description="C2H2-type" evidence="3">
    <location>
        <begin position="1349"/>
        <end position="1372"/>
    </location>
</feature>
<name>A0ABR4PRN5_9HELO</name>
<dbReference type="EMBL" id="JBFCZG010000002">
    <property type="protein sequence ID" value="KAL3425556.1"/>
    <property type="molecule type" value="Genomic_DNA"/>
</dbReference>
<feature type="compositionally biased region" description="Basic residues" evidence="2">
    <location>
        <begin position="1654"/>
        <end position="1666"/>
    </location>
</feature>
<evidence type="ECO:0000313" key="5">
    <source>
        <dbReference type="Proteomes" id="UP001629113"/>
    </source>
</evidence>
<sequence length="1666" mass="187754">MPPKSARPSRKSKATPGPTAGVKKTSAKSSSTRESRSNPRGSLLSSIFSRNPWSGSKSASEGEQPNKQDQDTDETPVMAPTTAAPSGSQPSTPRHKPTTSVNAPAASEGQTSLPQQPRLTTHLTTAESAMKTAARLDASFARQDAVKNYQRITQDTPNIIFDMDVNQNSHEYQKQRKKLRKLLGTKSVNDVLDAELTPGQKLLVVPALFDGAILDRQKKNTIAYKNALKSNSWKGAKDNIATKVAMAKFGLPVEPITQSNFDNLAQLHSGVESGDDESDDDTLEAQFQRVAYSDKPLRFLDTYDERSFGYPGLRNLRPQLGLRGGAGLVSDLNYSSYDSHASTSIYTFNGAYHKLNEFTEKDMVALAADLLNLSADCDLVVHLVQYKHRDKESQFDIIDSEEFHYRHGEWEVNLRLFDEAHIGETTTYMKEFHCNKSNRTRAFFVCRREAGPPTCLTPPRQIAQDVVVLAYENVRSYWKFASNFQNEVAINQVQATYLRAVQRLAAHGGNFSFGNYNLGFESLEITQDLWNKVIKDVVDKAALVTYDLKISPAADIKLENFTHPNGLRLIGSSLFESPSTKKQYILSSFKLWETSSYADAYQGIIETIAALPGSEDYAAKNVRIWSSRESRERDDNSSLVISLEPGDKTDALRQLSSWAPRSKLYPTGASIPTWEFRLEFSQYNISDPLRVRSTIWKPGQRPTYSSFRSAVAKIPVNFDEETTFFVRFAHDRNIFGCPPVLSERDWRLFTFDTFKTNEIFIEFDAGEEYRYNPTPWGFDYDTTEQYPHKDFSLPPLVTGPEALFGGNKTSAGQFRGRIDASKETKQAVIDEASAEAIRRQKQRDKKQQENAKAKAEFQKVLDNETIPRYPEDASRNAAELRRILKSGTQEEKAEWYKEKARVDQVAAAANVAEDDSETEIIDYPQAYFRVPKTKHIRARAQPPIEHAHVEWARRDEWSNSLRQSAYTRDLSVWDYGVDPVAAQFGKIREASTHAGNSTPTLYHQHWSLTEIWKLEEENQVLRNASLGRTTICPICGAEFSGFDNQRKALHFDIHHKQCISGGKCPLCDSQRFATFSVQERKDHLLGHQEDFKRRVDVAERDNLNCPVCHIQISYDEFPGSKGVLEHLGSHIPDLYKFCDRCGTSLHELSDKALEYHDTNCMFESFPDGTEQPEELWGDYSRYCTWCGLEFPPGPNMTPEFITSHNADCGYDHNPGSIRFCGKCGLDLEDCDKFEREVHDQGCKQPGGYYGKFCPICGENWKDLRSNNTLLVAHSRNCHYKSPLWSRGDEFNTQSRQLVRMKNRLSEKEKRLQEQQNSAISILECPMCHEILSSDEAKQKQHFESHTLLKNCPICNEAFKASSATQKAHLEAHTILQQCPVCGDDLEACQNAQRTHFATHGPIKIRCPYCREGLPDDSKAQADHLKSRHIPNQPLECLICENSNIASNCTREHFKQHILKARDLVVMSTDVSTAIKSAENIVRNAIIKKEVGHLRRGKVTAVAKRDLEYRSESQQPLPAKRGLSRSPAKSLRTRPGTQNEPSNDERGANVKAVRNTSLAKKSRLSAPAPDVSFQSTVENDSEVDTATASPRKRGRNQTPNVPVTTPFRRSTRSVSATPSAVWTSTKRKAPTKAVQDVPEEDDTSQSADEQAPVPKRVRRSPAKKNVR</sequence>
<evidence type="ECO:0000256" key="1">
    <source>
        <dbReference type="SAM" id="Coils"/>
    </source>
</evidence>
<dbReference type="Proteomes" id="UP001629113">
    <property type="component" value="Unassembled WGS sequence"/>
</dbReference>
<feature type="domain" description="C2H2-type" evidence="3">
    <location>
        <begin position="1434"/>
        <end position="1456"/>
    </location>
</feature>
<feature type="compositionally biased region" description="Polar residues" evidence="2">
    <location>
        <begin position="1571"/>
        <end position="1587"/>
    </location>
</feature>
<keyword evidence="1" id="KW-0175">Coiled coil</keyword>
<keyword evidence="5" id="KW-1185">Reference proteome</keyword>
<dbReference type="InterPro" id="IPR013087">
    <property type="entry name" value="Znf_C2H2_type"/>
</dbReference>
<organism evidence="4 5">
    <name type="scientific">Phlyctema vagabunda</name>
    <dbReference type="NCBI Taxonomy" id="108571"/>
    <lineage>
        <taxon>Eukaryota</taxon>
        <taxon>Fungi</taxon>
        <taxon>Dikarya</taxon>
        <taxon>Ascomycota</taxon>
        <taxon>Pezizomycotina</taxon>
        <taxon>Leotiomycetes</taxon>
        <taxon>Helotiales</taxon>
        <taxon>Dermateaceae</taxon>
        <taxon>Phlyctema</taxon>
    </lineage>
</organism>
<feature type="region of interest" description="Disordered" evidence="2">
    <location>
        <begin position="1"/>
        <end position="118"/>
    </location>
</feature>
<feature type="domain" description="C2H2-type" evidence="3">
    <location>
        <begin position="1376"/>
        <end position="1399"/>
    </location>
</feature>
<feature type="region of interest" description="Disordered" evidence="2">
    <location>
        <begin position="1509"/>
        <end position="1666"/>
    </location>
</feature>
<dbReference type="SMART" id="SM00355">
    <property type="entry name" value="ZnF_C2H2"/>
    <property type="match status" value="8"/>
</dbReference>
<feature type="coiled-coil region" evidence="1">
    <location>
        <begin position="1290"/>
        <end position="1317"/>
    </location>
</feature>
<comment type="caution">
    <text evidence="4">The sequence shown here is derived from an EMBL/GenBank/DDBJ whole genome shotgun (WGS) entry which is preliminary data.</text>
</comment>
<feature type="domain" description="C2H2-type" evidence="3">
    <location>
        <begin position="1062"/>
        <end position="1087"/>
    </location>
</feature>
<evidence type="ECO:0000259" key="3">
    <source>
        <dbReference type="SMART" id="SM00355"/>
    </source>
</evidence>
<gene>
    <name evidence="4" type="ORF">PVAG01_02347</name>
</gene>
<evidence type="ECO:0000256" key="2">
    <source>
        <dbReference type="SAM" id="MobiDB-lite"/>
    </source>
</evidence>
<feature type="domain" description="C2H2-type" evidence="3">
    <location>
        <begin position="1030"/>
        <end position="1054"/>
    </location>
</feature>